<gene>
    <name evidence="2" type="ORF">WKW80_28160</name>
</gene>
<keyword evidence="3" id="KW-1185">Reference proteome</keyword>
<protein>
    <submittedName>
        <fullName evidence="2">Transporter</fullName>
    </submittedName>
</protein>
<feature type="chain" id="PRO_5045845444" evidence="1">
    <location>
        <begin position="31"/>
        <end position="264"/>
    </location>
</feature>
<organism evidence="2 3">
    <name type="scientific">Variovorax humicola</name>
    <dbReference type="NCBI Taxonomy" id="1769758"/>
    <lineage>
        <taxon>Bacteria</taxon>
        <taxon>Pseudomonadati</taxon>
        <taxon>Pseudomonadota</taxon>
        <taxon>Betaproteobacteria</taxon>
        <taxon>Burkholderiales</taxon>
        <taxon>Comamonadaceae</taxon>
        <taxon>Variovorax</taxon>
    </lineage>
</organism>
<evidence type="ECO:0000313" key="3">
    <source>
        <dbReference type="Proteomes" id="UP001363010"/>
    </source>
</evidence>
<evidence type="ECO:0000256" key="1">
    <source>
        <dbReference type="SAM" id="SignalP"/>
    </source>
</evidence>
<dbReference type="Proteomes" id="UP001363010">
    <property type="component" value="Unassembled WGS sequence"/>
</dbReference>
<accession>A0ABU8W7A4</accession>
<keyword evidence="1" id="KW-0732">Signal</keyword>
<dbReference type="EMBL" id="JBBKZV010000026">
    <property type="protein sequence ID" value="MEJ8825863.1"/>
    <property type="molecule type" value="Genomic_DNA"/>
</dbReference>
<feature type="signal peptide" evidence="1">
    <location>
        <begin position="1"/>
        <end position="30"/>
    </location>
</feature>
<dbReference type="RefSeq" id="WP_340366890.1">
    <property type="nucleotide sequence ID" value="NZ_JBBKZV010000026.1"/>
</dbReference>
<comment type="caution">
    <text evidence="2">The sequence shown here is derived from an EMBL/GenBank/DDBJ whole genome shotgun (WGS) entry which is preliminary data.</text>
</comment>
<sequence length="264" mass="28214">MTRDIPRPRSVAGFMLIAFSVTTLSGTGHAAESVEYEPITPYRPSVSTPAQLPFPGQLEFELGGLGMSGASRRGSLPYLFKFAFSSEWGLLVGGDAHVWSRGEDGRFEGVGDTNVTLKRAWVVDDATAFGVEVNVKLPTAKDSLGSGKADYDVNTIYSQDLGPVHMDANLNLTRLGLVDTGTSRTQLGWASAFTVNLPGRWGMIGELSGTHRAGADSATQLLCALTFSPSKVLTFDMGLSRTLRPRPAATSLFAGVVLPLARFR</sequence>
<proteinExistence type="predicted"/>
<reference evidence="2 3" key="1">
    <citation type="submission" date="2024-03" db="EMBL/GenBank/DDBJ databases">
        <title>Novel species of the genus Variovorax.</title>
        <authorList>
            <person name="Liu Q."/>
            <person name="Xin Y.-H."/>
        </authorList>
    </citation>
    <scope>NUCLEOTIDE SEQUENCE [LARGE SCALE GENOMIC DNA]</scope>
    <source>
        <strain evidence="2 3">KACC 18501</strain>
    </source>
</reference>
<name>A0ABU8W7A4_9BURK</name>
<evidence type="ECO:0000313" key="2">
    <source>
        <dbReference type="EMBL" id="MEJ8825863.1"/>
    </source>
</evidence>